<comment type="similarity">
    <text evidence="1">Belongs to the peptidase S33 family. ABHD4/ABHD5 subfamily.</text>
</comment>
<dbReference type="SUPFAM" id="SSF53474">
    <property type="entry name" value="alpha/beta-Hydrolases"/>
    <property type="match status" value="1"/>
</dbReference>
<accession>A0AB34JWV4</accession>
<reference evidence="3 4" key="1">
    <citation type="journal article" date="2024" name="Science">
        <title>Giant polyketide synthase enzymes in the biosynthesis of giant marine polyether toxins.</title>
        <authorList>
            <person name="Fallon T.R."/>
            <person name="Shende V.V."/>
            <person name="Wierzbicki I.H."/>
            <person name="Pendleton A.L."/>
            <person name="Watervoot N.F."/>
            <person name="Auber R.P."/>
            <person name="Gonzalez D.J."/>
            <person name="Wisecaver J.H."/>
            <person name="Moore B.S."/>
        </authorList>
    </citation>
    <scope>NUCLEOTIDE SEQUENCE [LARGE SCALE GENOMIC DNA]</scope>
    <source>
        <strain evidence="3 4">12B1</strain>
    </source>
</reference>
<evidence type="ECO:0000313" key="4">
    <source>
        <dbReference type="Proteomes" id="UP001515480"/>
    </source>
</evidence>
<dbReference type="GO" id="GO:0042171">
    <property type="term" value="F:lysophosphatidic acid acyltransferase activity"/>
    <property type="evidence" value="ECO:0007669"/>
    <property type="project" value="TreeGrafter"/>
</dbReference>
<proteinExistence type="inferred from homology"/>
<dbReference type="PANTHER" id="PTHR42886:SF29">
    <property type="entry name" value="PUMMELIG, ISOFORM A"/>
    <property type="match status" value="1"/>
</dbReference>
<dbReference type="PRINTS" id="PR00111">
    <property type="entry name" value="ABHYDROLASE"/>
</dbReference>
<name>A0AB34JWV4_PRYPA</name>
<gene>
    <name evidence="3" type="ORF">AB1Y20_015342</name>
</gene>
<dbReference type="InterPro" id="IPR029058">
    <property type="entry name" value="AB_hydrolase_fold"/>
</dbReference>
<organism evidence="3 4">
    <name type="scientific">Prymnesium parvum</name>
    <name type="common">Toxic golden alga</name>
    <dbReference type="NCBI Taxonomy" id="97485"/>
    <lineage>
        <taxon>Eukaryota</taxon>
        <taxon>Haptista</taxon>
        <taxon>Haptophyta</taxon>
        <taxon>Prymnesiophyceae</taxon>
        <taxon>Prymnesiales</taxon>
        <taxon>Prymnesiaceae</taxon>
        <taxon>Prymnesium</taxon>
    </lineage>
</organism>
<dbReference type="GO" id="GO:0052689">
    <property type="term" value="F:carboxylic ester hydrolase activity"/>
    <property type="evidence" value="ECO:0007669"/>
    <property type="project" value="TreeGrafter"/>
</dbReference>
<protein>
    <recommendedName>
        <fullName evidence="2">AB hydrolase-1 domain-containing protein</fullName>
    </recommendedName>
</protein>
<sequence>MGSSTSALARAERALLTRGLEWWTQHGQPAEPQRAPPVEFTLSDVAVGDGLHIHTAAYRKTEAAHRRTPPAKPSEQTPLVAMHGFGTGLGIYYAALPALAEKWAGPVFALDSLGCCLSSRPRWHLEKGEACAVAKAESFFVDGLERWRAQMKIDKMVLMGHSLGGYLAVAYAEKYPQHVDRLVLVSAVGVPLPPEELAEAHAQAPWLVRTVLSAWKNGFSPFSVAKLGLGSFIMRRYVERRFSDAPWVAKPELKEYFHGSWTGGSNSAGGYAHATLLRPGGRGELAYAREPLGPERIPGLQVSRVSALYGDRDWMDWRNMAAVREDVLARGCGPDIEILYVAGASHNMQVDNPLGFVDAVLATCNGGKGAHRQTYGSKYFA</sequence>
<dbReference type="PANTHER" id="PTHR42886">
    <property type="entry name" value="RE40534P-RELATED"/>
    <property type="match status" value="1"/>
</dbReference>
<dbReference type="EMBL" id="JBGBPQ010000003">
    <property type="protein sequence ID" value="KAL1526638.1"/>
    <property type="molecule type" value="Genomic_DNA"/>
</dbReference>
<evidence type="ECO:0000259" key="2">
    <source>
        <dbReference type="Pfam" id="PF00561"/>
    </source>
</evidence>
<comment type="caution">
    <text evidence="3">The sequence shown here is derived from an EMBL/GenBank/DDBJ whole genome shotgun (WGS) entry which is preliminary data.</text>
</comment>
<evidence type="ECO:0000313" key="3">
    <source>
        <dbReference type="EMBL" id="KAL1526638.1"/>
    </source>
</evidence>
<dbReference type="GO" id="GO:0006654">
    <property type="term" value="P:phosphatidic acid biosynthetic process"/>
    <property type="evidence" value="ECO:0007669"/>
    <property type="project" value="TreeGrafter"/>
</dbReference>
<evidence type="ECO:0000256" key="1">
    <source>
        <dbReference type="ARBA" id="ARBA00038097"/>
    </source>
</evidence>
<feature type="domain" description="AB hydrolase-1" evidence="2">
    <location>
        <begin position="78"/>
        <end position="209"/>
    </location>
</feature>
<dbReference type="Proteomes" id="UP001515480">
    <property type="component" value="Unassembled WGS sequence"/>
</dbReference>
<dbReference type="InterPro" id="IPR000073">
    <property type="entry name" value="AB_hydrolase_1"/>
</dbReference>
<dbReference type="Gene3D" id="3.40.50.1820">
    <property type="entry name" value="alpha/beta hydrolase"/>
    <property type="match status" value="1"/>
</dbReference>
<dbReference type="Pfam" id="PF00561">
    <property type="entry name" value="Abhydrolase_1"/>
    <property type="match status" value="1"/>
</dbReference>
<dbReference type="AlphaFoldDB" id="A0AB34JWV4"/>
<keyword evidence="4" id="KW-1185">Reference proteome</keyword>
<dbReference type="GO" id="GO:0055088">
    <property type="term" value="P:lipid homeostasis"/>
    <property type="evidence" value="ECO:0007669"/>
    <property type="project" value="TreeGrafter"/>
</dbReference>